<evidence type="ECO:0000256" key="1">
    <source>
        <dbReference type="SAM" id="MobiDB-lite"/>
    </source>
</evidence>
<dbReference type="Proteomes" id="UP000241185">
    <property type="component" value="Segment"/>
</dbReference>
<sequence length="130" mass="14327">MMPAPRKRPSPTARGYDSTHRIRAERLRQNHIDGTPCFWCGLPMYRDRTKNPDYDPAATRSDGKPDTTSGVLAADHPDGKGKGKIANRLLHGLCNKQRGDGSRDDERPALRRVTGAESPLGHLTMGWPAA</sequence>
<gene>
    <name evidence="2" type="ORF">SEA_REM711_78</name>
</gene>
<feature type="region of interest" description="Disordered" evidence="1">
    <location>
        <begin position="49"/>
        <end position="130"/>
    </location>
</feature>
<dbReference type="GO" id="GO:0004519">
    <property type="term" value="F:endonuclease activity"/>
    <property type="evidence" value="ECO:0007669"/>
    <property type="project" value="UniProtKB-KW"/>
</dbReference>
<keyword evidence="2" id="KW-0378">Hydrolase</keyword>
<keyword evidence="2" id="KW-0540">Nuclease</keyword>
<keyword evidence="3" id="KW-1185">Reference proteome</keyword>
<dbReference type="EMBL" id="MG770216">
    <property type="protein sequence ID" value="AUV60856.1"/>
    <property type="molecule type" value="Genomic_DNA"/>
</dbReference>
<evidence type="ECO:0000313" key="3">
    <source>
        <dbReference type="Proteomes" id="UP000241185"/>
    </source>
</evidence>
<accession>A0A2K9VF04</accession>
<keyword evidence="2" id="KW-0255">Endonuclease</keyword>
<organism evidence="2 3">
    <name type="scientific">Mycobacterium phage Rem711</name>
    <dbReference type="NCBI Taxonomy" id="2079285"/>
    <lineage>
        <taxon>Viruses</taxon>
        <taxon>Duplodnaviria</taxon>
        <taxon>Heunggongvirae</taxon>
        <taxon>Uroviricota</taxon>
        <taxon>Caudoviricetes</taxon>
        <taxon>Trigintaduovirus</taxon>
        <taxon>Trigintaduovirus rem711</taxon>
    </lineage>
</organism>
<reference evidence="3" key="1">
    <citation type="submission" date="2018-01" db="EMBL/GenBank/DDBJ databases">
        <authorList>
            <person name="Gatt S.M."/>
            <person name="Isern S."/>
            <person name="Jenkins M."/>
            <person name="Tan A.L."/>
            <person name="Michael S.F."/>
            <person name="Moore R.E."/>
            <person name="Ware V.C."/>
            <person name="Garlena R.A."/>
            <person name="Russell D.A."/>
            <person name="Pope W.H."/>
            <person name="Jacobs-Sera D."/>
            <person name="Hendrix R.W."/>
            <person name="Hatfull G.F."/>
        </authorList>
    </citation>
    <scope>NUCLEOTIDE SEQUENCE [LARGE SCALE GENOMIC DNA]</scope>
</reference>
<name>A0A2K9VF04_9CAUD</name>
<protein>
    <submittedName>
        <fullName evidence="2">HTH endonuclease</fullName>
    </submittedName>
</protein>
<proteinExistence type="predicted"/>
<feature type="compositionally biased region" description="Basic and acidic residues" evidence="1">
    <location>
        <begin position="97"/>
        <end position="109"/>
    </location>
</feature>
<evidence type="ECO:0000313" key="2">
    <source>
        <dbReference type="EMBL" id="AUV60856.1"/>
    </source>
</evidence>